<name>A0A1M7AFC3_9BRAD</name>
<dbReference type="InterPro" id="IPR051781">
    <property type="entry name" value="Metallo-dep_Hydrolase"/>
</dbReference>
<organism evidence="2 3">
    <name type="scientific">Bradyrhizobium lablabi</name>
    <dbReference type="NCBI Taxonomy" id="722472"/>
    <lineage>
        <taxon>Bacteria</taxon>
        <taxon>Pseudomonadati</taxon>
        <taxon>Pseudomonadota</taxon>
        <taxon>Alphaproteobacteria</taxon>
        <taxon>Hyphomicrobiales</taxon>
        <taxon>Nitrobacteraceae</taxon>
        <taxon>Bradyrhizobium</taxon>
    </lineage>
</organism>
<evidence type="ECO:0000259" key="1">
    <source>
        <dbReference type="Pfam" id="PF01979"/>
    </source>
</evidence>
<dbReference type="Proteomes" id="UP000189935">
    <property type="component" value="Chromosome I"/>
</dbReference>
<evidence type="ECO:0000313" key="2">
    <source>
        <dbReference type="EMBL" id="SHL41337.1"/>
    </source>
</evidence>
<dbReference type="InterPro" id="IPR006680">
    <property type="entry name" value="Amidohydro-rel"/>
</dbReference>
<proteinExistence type="predicted"/>
<dbReference type="Gene3D" id="2.30.40.10">
    <property type="entry name" value="Urease, subunit C, domain 1"/>
    <property type="match status" value="2"/>
</dbReference>
<dbReference type="Gene3D" id="3.20.20.140">
    <property type="entry name" value="Metal-dependent hydrolases"/>
    <property type="match status" value="1"/>
</dbReference>
<dbReference type="PANTHER" id="PTHR43135:SF3">
    <property type="entry name" value="ALPHA-D-RIBOSE 1-METHYLPHOSPHONATE 5-TRIPHOSPHATE DIPHOSPHATASE"/>
    <property type="match status" value="1"/>
</dbReference>
<reference evidence="2 3" key="1">
    <citation type="submission" date="2016-11" db="EMBL/GenBank/DDBJ databases">
        <authorList>
            <person name="Jaros S."/>
            <person name="Januszkiewicz K."/>
            <person name="Wedrychowicz H."/>
        </authorList>
    </citation>
    <scope>NUCLEOTIDE SEQUENCE [LARGE SCALE GENOMIC DNA]</scope>
    <source>
        <strain evidence="2 3">GAS499</strain>
    </source>
</reference>
<dbReference type="SUPFAM" id="SSF51556">
    <property type="entry name" value="Metallo-dependent hydrolases"/>
    <property type="match status" value="1"/>
</dbReference>
<dbReference type="GO" id="GO:0016810">
    <property type="term" value="F:hydrolase activity, acting on carbon-nitrogen (but not peptide) bonds"/>
    <property type="evidence" value="ECO:0007669"/>
    <property type="project" value="InterPro"/>
</dbReference>
<dbReference type="InterPro" id="IPR011059">
    <property type="entry name" value="Metal-dep_hydrolase_composite"/>
</dbReference>
<evidence type="ECO:0000313" key="3">
    <source>
        <dbReference type="Proteomes" id="UP000189935"/>
    </source>
</evidence>
<gene>
    <name evidence="2" type="ORF">SAMN05444159_5840</name>
</gene>
<accession>A0A1M7AFC3</accession>
<dbReference type="Pfam" id="PF01979">
    <property type="entry name" value="Amidohydro_1"/>
    <property type="match status" value="1"/>
</dbReference>
<dbReference type="EMBL" id="LT670844">
    <property type="protein sequence ID" value="SHL41337.1"/>
    <property type="molecule type" value="Genomic_DNA"/>
</dbReference>
<dbReference type="SUPFAM" id="SSF51338">
    <property type="entry name" value="Composite domain of metallo-dependent hydrolases"/>
    <property type="match status" value="1"/>
</dbReference>
<sequence length="444" mass="46129">MKISGGTVVTGDGASVIPDGYVQVRDSRIVEIGAGGGPPDDDVIDASGQIVIPGIINTHAHGCVEGPFVPVGSPAFSGTAVHAELDRHLFGGETTVLCVCGFCLPREIDTSHPVRTRLATSHTPSNFAAADLVDGKGLLPPHRAMTVEQALKDGAVAIGEIGAGHSLGGGAQDYLYIPDVIEKATGVRLRPDQARQLKWAILGRMLSRDAFDAARTERCLDTLGLSDRLDVTTARRLIDQSVLPSIATTLEGFEEAAALSAKTGVRAVFHTSPVSVGVIERLAKKYPAAKLVAGHANQSDFEPQEAVDWAKRLRTLGVTIDISTWDIPGKAIQAKPDNFLAMLKAGVVDTVSTDYAGGDWEPILKGLALAIKAEAVGLAAAVALATANPARLFPGLAPDRGVLAAGKIADVVLVDANNVGSVRTVIIGGKVLVRDKAAAGGRLN</sequence>
<feature type="domain" description="Amidohydrolase-related" evidence="1">
    <location>
        <begin position="332"/>
        <end position="431"/>
    </location>
</feature>
<dbReference type="AlphaFoldDB" id="A0A1M7AFC3"/>
<dbReference type="InterPro" id="IPR032466">
    <property type="entry name" value="Metal_Hydrolase"/>
</dbReference>
<dbReference type="PANTHER" id="PTHR43135">
    <property type="entry name" value="ALPHA-D-RIBOSE 1-METHYLPHOSPHONATE 5-TRIPHOSPHATE DIPHOSPHATASE"/>
    <property type="match status" value="1"/>
</dbReference>
<protein>
    <submittedName>
        <fullName evidence="2">Cytosine/adenosine deaminase</fullName>
    </submittedName>
</protein>